<accession>A0A6H5IYM3</accession>
<evidence type="ECO:0000313" key="4">
    <source>
        <dbReference type="Proteomes" id="UP000479190"/>
    </source>
</evidence>
<feature type="region of interest" description="Disordered" evidence="1">
    <location>
        <begin position="51"/>
        <end position="73"/>
    </location>
</feature>
<feature type="compositionally biased region" description="Polar residues" evidence="1">
    <location>
        <begin position="51"/>
        <end position="62"/>
    </location>
</feature>
<feature type="compositionally biased region" description="Polar residues" evidence="1">
    <location>
        <begin position="409"/>
        <end position="419"/>
    </location>
</feature>
<reference evidence="3 4" key="1">
    <citation type="submission" date="2020-02" db="EMBL/GenBank/DDBJ databases">
        <authorList>
            <person name="Ferguson B K."/>
        </authorList>
    </citation>
    <scope>NUCLEOTIDE SEQUENCE [LARGE SCALE GENOMIC DNA]</scope>
</reference>
<feature type="domain" description="CCHC-type" evidence="2">
    <location>
        <begin position="397"/>
        <end position="413"/>
    </location>
</feature>
<dbReference type="EMBL" id="CADCXV010001085">
    <property type="protein sequence ID" value="CAB0041062.1"/>
    <property type="molecule type" value="Genomic_DNA"/>
</dbReference>
<proteinExistence type="predicted"/>
<feature type="compositionally biased region" description="Polar residues" evidence="1">
    <location>
        <begin position="105"/>
        <end position="122"/>
    </location>
</feature>
<feature type="non-terminal residue" evidence="3">
    <location>
        <position position="758"/>
    </location>
</feature>
<feature type="compositionally biased region" description="Low complexity" evidence="1">
    <location>
        <begin position="63"/>
        <end position="73"/>
    </location>
</feature>
<feature type="region of interest" description="Disordered" evidence="1">
    <location>
        <begin position="409"/>
        <end position="442"/>
    </location>
</feature>
<dbReference type="Gene3D" id="4.10.60.10">
    <property type="entry name" value="Zinc finger, CCHC-type"/>
    <property type="match status" value="1"/>
</dbReference>
<dbReference type="AlphaFoldDB" id="A0A6H5IYM3"/>
<dbReference type="InterPro" id="IPR001878">
    <property type="entry name" value="Znf_CCHC"/>
</dbReference>
<evidence type="ECO:0000313" key="3">
    <source>
        <dbReference type="EMBL" id="CAB0041062.1"/>
    </source>
</evidence>
<name>A0A6H5IYM3_9HYME</name>
<dbReference type="GO" id="GO:0008270">
    <property type="term" value="F:zinc ion binding"/>
    <property type="evidence" value="ECO:0007669"/>
    <property type="project" value="InterPro"/>
</dbReference>
<dbReference type="Proteomes" id="UP000479190">
    <property type="component" value="Unassembled WGS sequence"/>
</dbReference>
<feature type="compositionally biased region" description="Low complexity" evidence="1">
    <location>
        <begin position="420"/>
        <end position="433"/>
    </location>
</feature>
<protein>
    <recommendedName>
        <fullName evidence="2">CCHC-type domain-containing protein</fullName>
    </recommendedName>
</protein>
<feature type="region of interest" description="Disordered" evidence="1">
    <location>
        <begin position="105"/>
        <end position="138"/>
    </location>
</feature>
<organism evidence="3 4">
    <name type="scientific">Trichogramma brassicae</name>
    <dbReference type="NCBI Taxonomy" id="86971"/>
    <lineage>
        <taxon>Eukaryota</taxon>
        <taxon>Metazoa</taxon>
        <taxon>Ecdysozoa</taxon>
        <taxon>Arthropoda</taxon>
        <taxon>Hexapoda</taxon>
        <taxon>Insecta</taxon>
        <taxon>Pterygota</taxon>
        <taxon>Neoptera</taxon>
        <taxon>Endopterygota</taxon>
        <taxon>Hymenoptera</taxon>
        <taxon>Apocrita</taxon>
        <taxon>Proctotrupomorpha</taxon>
        <taxon>Chalcidoidea</taxon>
        <taxon>Trichogrammatidae</taxon>
        <taxon>Trichogramma</taxon>
    </lineage>
</organism>
<dbReference type="SUPFAM" id="SSF57756">
    <property type="entry name" value="Retrovirus zinc finger-like domains"/>
    <property type="match status" value="1"/>
</dbReference>
<dbReference type="InterPro" id="IPR036875">
    <property type="entry name" value="Znf_CCHC_sf"/>
</dbReference>
<gene>
    <name evidence="3" type="ORF">TBRA_LOCUS12747</name>
</gene>
<evidence type="ECO:0000259" key="2">
    <source>
        <dbReference type="SMART" id="SM00343"/>
    </source>
</evidence>
<sequence length="758" mass="84183">MLGNTNFNTSSMVALSTTRADEVLVDVHNSAYGPTDNQPTDNRSNAARSVRFQSPLINNRVVSSSPKPGSNNNPFFQIDNSANISKADDELMELLARISNYAKSRNQGHSGYNGQAAYNQDNRGYEAPTQPSSDLSLVRQDAHTEYVTGRVPYTPSSFRLFNDIVKEIPKFDGTPDMLKLFCTAVEEAVEQLPFFEQRIVRALQSKLVGDARYIVGKLTGYQCAQELLRDLRDRFVNRNVADGLAMQLGSAKQKAGEDVRKFGVTIRSLYDNAIAAYEQAPDLNAFERESAIHSLQSSDVDCFLYGLLEPLKMEVKIKNPKTLTEAIEIAGETERKLRYRSVTGSSITTVGLIGVPLRTEQFANTNACDDKQMVCQVCDKPGHLGKECNLIKRALLQCSICNRRGHEASTCNSANDGSRNASSDSNQQRDNNNTTELDHAPGRIFKIHTRRYKKTKNAKEKFNDDSSSGSLHPAKTFETIEEISNDGNSDVDADGDVSMLPLPEPTAKARAQEKIAEIVNAGKIQLKPAIPPRAPAIEVENLDLQRTEYQSACGDDLISFEEDPCDSTPASASAQSSIENNNSQFNAVPESILDFNNQEYVGRSFPEIVQEKAPERGTSVSDIEILQDIGQPNDNNYIISANNFDTLADETESWNRPWIKSSKHCDAKIIESPEQYRCTEVMPSVPLPIPKHNSIPREAQLGPRTMHGTRNVQQVQFAQHGSLDYDEQANVPTVVTRRTLLVPRIFIGRYEMAQLHIH</sequence>
<dbReference type="SMART" id="SM00343">
    <property type="entry name" value="ZnF_C2HC"/>
    <property type="match status" value="2"/>
</dbReference>
<feature type="domain" description="CCHC-type" evidence="2">
    <location>
        <begin position="374"/>
        <end position="390"/>
    </location>
</feature>
<keyword evidence="4" id="KW-1185">Reference proteome</keyword>
<dbReference type="GO" id="GO:0003676">
    <property type="term" value="F:nucleic acid binding"/>
    <property type="evidence" value="ECO:0007669"/>
    <property type="project" value="InterPro"/>
</dbReference>
<evidence type="ECO:0000256" key="1">
    <source>
        <dbReference type="SAM" id="MobiDB-lite"/>
    </source>
</evidence>